<accession>A0A2N7TU81</accession>
<dbReference type="AlphaFoldDB" id="A0A2N7TU81"/>
<dbReference type="EMBL" id="PNRE01000009">
    <property type="protein sequence ID" value="PMR71735.1"/>
    <property type="molecule type" value="Genomic_DNA"/>
</dbReference>
<gene>
    <name evidence="1" type="ORF">C1H66_01475</name>
</gene>
<proteinExistence type="predicted"/>
<dbReference type="Proteomes" id="UP000235346">
    <property type="component" value="Unassembled WGS sequence"/>
</dbReference>
<comment type="caution">
    <text evidence="1">The sequence shown here is derived from an EMBL/GenBank/DDBJ whole genome shotgun (WGS) entry which is preliminary data.</text>
</comment>
<keyword evidence="2" id="KW-1185">Reference proteome</keyword>
<name>A0A2N7TU81_9GAMM</name>
<evidence type="ECO:0000313" key="1">
    <source>
        <dbReference type="EMBL" id="PMR71735.1"/>
    </source>
</evidence>
<reference evidence="1 2" key="1">
    <citation type="submission" date="2018-01" db="EMBL/GenBank/DDBJ databases">
        <title>Halomonas endophytica sp. nov., isolated from storage liquid in the stems of Populus euphratica.</title>
        <authorList>
            <person name="Chen C."/>
        </authorList>
    </citation>
    <scope>NUCLEOTIDE SEQUENCE [LARGE SCALE GENOMIC DNA]</scope>
    <source>
        <strain evidence="1 2">DSM 26881</strain>
    </source>
</reference>
<organism evidence="1 2">
    <name type="scientific">Halomonas heilongjiangensis</name>
    <dbReference type="NCBI Taxonomy" id="1387883"/>
    <lineage>
        <taxon>Bacteria</taxon>
        <taxon>Pseudomonadati</taxon>
        <taxon>Pseudomonadota</taxon>
        <taxon>Gammaproteobacteria</taxon>
        <taxon>Oceanospirillales</taxon>
        <taxon>Halomonadaceae</taxon>
        <taxon>Halomonas</taxon>
    </lineage>
</organism>
<protein>
    <submittedName>
        <fullName evidence="1">Uncharacterized protein</fullName>
    </submittedName>
</protein>
<evidence type="ECO:0000313" key="2">
    <source>
        <dbReference type="Proteomes" id="UP000235346"/>
    </source>
</evidence>
<sequence length="89" mass="10473">MMIRIKREADDLEIHAGGQRLVIPEHYQRPRLLTLDPMRSRFSKRRSTLFHLQHQLHMMTGWLGMAMHAERVLHEAKGMKDGDTSEIKV</sequence>